<keyword evidence="5" id="KW-0732">Signal</keyword>
<evidence type="ECO:0000313" key="8">
    <source>
        <dbReference type="Proteomes" id="UP000230069"/>
    </source>
</evidence>
<dbReference type="GO" id="GO:0009055">
    <property type="term" value="F:electron transfer activity"/>
    <property type="evidence" value="ECO:0007669"/>
    <property type="project" value="InterPro"/>
</dbReference>
<feature type="signal peptide" evidence="5">
    <location>
        <begin position="1"/>
        <end position="30"/>
    </location>
</feature>
<gene>
    <name evidence="7" type="ORF">AQUCO_06900053v1</name>
</gene>
<dbReference type="GO" id="GO:0005886">
    <property type="term" value="C:plasma membrane"/>
    <property type="evidence" value="ECO:0007669"/>
    <property type="project" value="TreeGrafter"/>
</dbReference>
<name>A0A2G5CB75_AQUCA</name>
<dbReference type="InterPro" id="IPR008972">
    <property type="entry name" value="Cupredoxin"/>
</dbReference>
<evidence type="ECO:0000259" key="6">
    <source>
        <dbReference type="PROSITE" id="PS51485"/>
    </source>
</evidence>
<evidence type="ECO:0000256" key="3">
    <source>
        <dbReference type="ARBA" id="ARBA00023157"/>
    </source>
</evidence>
<evidence type="ECO:0000256" key="5">
    <source>
        <dbReference type="SAM" id="SignalP"/>
    </source>
</evidence>
<sequence>MVQGRGSAGHVVTIAVTLLVLLVHSEIANAAVFQVGGPGGWTFNTVGWPNGKKFRAGDVLVFKYNPSFHNVVAVDRNSYNTCKTPRGARVYKSGNDRIRLAKGQNSFICNFTGHCEAAMKITVFAA</sequence>
<dbReference type="Proteomes" id="UP000230069">
    <property type="component" value="Unassembled WGS sequence"/>
</dbReference>
<proteinExistence type="predicted"/>
<dbReference type="PROSITE" id="PS51485">
    <property type="entry name" value="PHYTOCYANIN"/>
    <property type="match status" value="1"/>
</dbReference>
<feature type="chain" id="PRO_5013781041" description="Plantacyanin" evidence="5">
    <location>
        <begin position="31"/>
        <end position="126"/>
    </location>
</feature>
<protein>
    <recommendedName>
        <fullName evidence="4">Plantacyanin</fullName>
    </recommendedName>
</protein>
<evidence type="ECO:0000256" key="1">
    <source>
        <dbReference type="ARBA" id="ARBA00022723"/>
    </source>
</evidence>
<dbReference type="PANTHER" id="PTHR33021">
    <property type="entry name" value="BLUE COPPER PROTEIN"/>
    <property type="match status" value="1"/>
</dbReference>
<dbReference type="Pfam" id="PF02298">
    <property type="entry name" value="Cu_bind_like"/>
    <property type="match status" value="1"/>
</dbReference>
<dbReference type="FunFam" id="2.60.40.420:FF:000013">
    <property type="entry name" value="basic blue protein-like"/>
    <property type="match status" value="1"/>
</dbReference>
<dbReference type="InterPro" id="IPR041844">
    <property type="entry name" value="Plantacyanin"/>
</dbReference>
<dbReference type="GO" id="GO:0046872">
    <property type="term" value="F:metal ion binding"/>
    <property type="evidence" value="ECO:0007669"/>
    <property type="project" value="UniProtKB-KW"/>
</dbReference>
<accession>A0A2G5CB75</accession>
<evidence type="ECO:0000313" key="7">
    <source>
        <dbReference type="EMBL" id="PIA28515.1"/>
    </source>
</evidence>
<organism evidence="7 8">
    <name type="scientific">Aquilegia coerulea</name>
    <name type="common">Rocky mountain columbine</name>
    <dbReference type="NCBI Taxonomy" id="218851"/>
    <lineage>
        <taxon>Eukaryota</taxon>
        <taxon>Viridiplantae</taxon>
        <taxon>Streptophyta</taxon>
        <taxon>Embryophyta</taxon>
        <taxon>Tracheophyta</taxon>
        <taxon>Spermatophyta</taxon>
        <taxon>Magnoliopsida</taxon>
        <taxon>Ranunculales</taxon>
        <taxon>Ranunculaceae</taxon>
        <taxon>Thalictroideae</taxon>
        <taxon>Aquilegia</taxon>
    </lineage>
</organism>
<dbReference type="OrthoDB" id="1934652at2759"/>
<dbReference type="InterPro" id="IPR039391">
    <property type="entry name" value="Phytocyanin-like"/>
</dbReference>
<feature type="domain" description="Phytocyanin" evidence="6">
    <location>
        <begin position="31"/>
        <end position="126"/>
    </location>
</feature>
<keyword evidence="1" id="KW-0479">Metal-binding</keyword>
<dbReference type="STRING" id="218851.A0A2G5CB75"/>
<dbReference type="FunCoup" id="A0A2G5CB75">
    <property type="interactions" value="176"/>
</dbReference>
<dbReference type="CDD" id="cd11013">
    <property type="entry name" value="Plantacyanin"/>
    <property type="match status" value="1"/>
</dbReference>
<dbReference type="InterPro" id="IPR003245">
    <property type="entry name" value="Phytocyanin_dom"/>
</dbReference>
<reference evidence="7 8" key="1">
    <citation type="submission" date="2017-09" db="EMBL/GenBank/DDBJ databases">
        <title>WGS assembly of Aquilegia coerulea Goldsmith.</title>
        <authorList>
            <person name="Hodges S."/>
            <person name="Kramer E."/>
            <person name="Nordborg M."/>
            <person name="Tomkins J."/>
            <person name="Borevitz J."/>
            <person name="Derieg N."/>
            <person name="Yan J."/>
            <person name="Mihaltcheva S."/>
            <person name="Hayes R.D."/>
            <person name="Rokhsar D."/>
        </authorList>
    </citation>
    <scope>NUCLEOTIDE SEQUENCE [LARGE SCALE GENOMIC DNA]</scope>
    <source>
        <strain evidence="8">cv. Goldsmith</strain>
    </source>
</reference>
<dbReference type="AlphaFoldDB" id="A0A2G5CB75"/>
<keyword evidence="3" id="KW-1015">Disulfide bond</keyword>
<dbReference type="PANTHER" id="PTHR33021:SF515">
    <property type="entry name" value="BASIC BLUE-LIKE PROTEIN"/>
    <property type="match status" value="1"/>
</dbReference>
<evidence type="ECO:0000256" key="4">
    <source>
        <dbReference type="ARBA" id="ARBA00082491"/>
    </source>
</evidence>
<dbReference type="Gene3D" id="2.60.40.420">
    <property type="entry name" value="Cupredoxins - blue copper proteins"/>
    <property type="match status" value="1"/>
</dbReference>
<keyword evidence="2" id="KW-0186">Copper</keyword>
<evidence type="ECO:0000256" key="2">
    <source>
        <dbReference type="ARBA" id="ARBA00023008"/>
    </source>
</evidence>
<dbReference type="InParanoid" id="A0A2G5CB75"/>
<keyword evidence="8" id="KW-1185">Reference proteome</keyword>
<dbReference type="EMBL" id="KZ305086">
    <property type="protein sequence ID" value="PIA28515.1"/>
    <property type="molecule type" value="Genomic_DNA"/>
</dbReference>
<dbReference type="SUPFAM" id="SSF49503">
    <property type="entry name" value="Cupredoxins"/>
    <property type="match status" value="1"/>
</dbReference>